<evidence type="ECO:0000256" key="3">
    <source>
        <dbReference type="ARBA" id="ARBA00022840"/>
    </source>
</evidence>
<dbReference type="GO" id="GO:0005737">
    <property type="term" value="C:cytoplasm"/>
    <property type="evidence" value="ECO:0007669"/>
    <property type="project" value="TreeGrafter"/>
</dbReference>
<dbReference type="Gene3D" id="3.30.930.10">
    <property type="entry name" value="Bira Bifunctional Protein, Domain 2"/>
    <property type="match status" value="1"/>
</dbReference>
<evidence type="ECO:0000256" key="5">
    <source>
        <dbReference type="ARBA" id="ARBA00047846"/>
    </source>
</evidence>
<evidence type="ECO:0000259" key="7">
    <source>
        <dbReference type="PROSITE" id="PS51733"/>
    </source>
</evidence>
<accession>A0A0K6GTH1</accession>
<dbReference type="EMBL" id="CYHA01000001">
    <property type="protein sequence ID" value="CUA82050.1"/>
    <property type="molecule type" value="Genomic_DNA"/>
</dbReference>
<dbReference type="EC" id="6.3.4.15" evidence="6"/>
<gene>
    <name evidence="6" type="primary">birA</name>
    <name evidence="8" type="ORF">Ga0061063_0900</name>
</gene>
<dbReference type="PROSITE" id="PS51733">
    <property type="entry name" value="BPL_LPL_CATALYTIC"/>
    <property type="match status" value="1"/>
</dbReference>
<feature type="binding site" evidence="6">
    <location>
        <begin position="108"/>
        <end position="110"/>
    </location>
    <ligand>
        <name>biotin</name>
        <dbReference type="ChEBI" id="CHEBI:57586"/>
    </ligand>
</feature>
<dbReference type="NCBIfam" id="TIGR00121">
    <property type="entry name" value="birA_ligase"/>
    <property type="match status" value="1"/>
</dbReference>
<keyword evidence="9" id="KW-1185">Reference proteome</keyword>
<evidence type="ECO:0000256" key="1">
    <source>
        <dbReference type="ARBA" id="ARBA00022598"/>
    </source>
</evidence>
<feature type="binding site" evidence="6">
    <location>
        <begin position="136"/>
        <end position="138"/>
    </location>
    <ligand>
        <name>biotin</name>
        <dbReference type="ChEBI" id="CHEBI:57586"/>
    </ligand>
</feature>
<keyword evidence="6" id="KW-0805">Transcription regulation</keyword>
<dbReference type="PANTHER" id="PTHR12835">
    <property type="entry name" value="BIOTIN PROTEIN LIGASE"/>
    <property type="match status" value="1"/>
</dbReference>
<evidence type="ECO:0000313" key="9">
    <source>
        <dbReference type="Proteomes" id="UP000243535"/>
    </source>
</evidence>
<dbReference type="Gene3D" id="2.30.30.100">
    <property type="match status" value="1"/>
</dbReference>
<keyword evidence="6" id="KW-0804">Transcription</keyword>
<keyword evidence="6" id="KW-0238">DNA-binding</keyword>
<keyword evidence="3 6" id="KW-0067">ATP-binding</keyword>
<dbReference type="InterPro" id="IPR004408">
    <property type="entry name" value="Biotin_CoA_COase_ligase"/>
</dbReference>
<dbReference type="AlphaFoldDB" id="A0A0K6GTH1"/>
<dbReference type="GO" id="GO:0003677">
    <property type="term" value="F:DNA binding"/>
    <property type="evidence" value="ECO:0007669"/>
    <property type="project" value="UniProtKB-UniRule"/>
</dbReference>
<name>A0A0K6GTH1_9NEIS</name>
<dbReference type="Pfam" id="PF03099">
    <property type="entry name" value="BPL_LplA_LipB"/>
    <property type="match status" value="1"/>
</dbReference>
<evidence type="ECO:0000256" key="2">
    <source>
        <dbReference type="ARBA" id="ARBA00022741"/>
    </source>
</evidence>
<feature type="domain" description="BPL/LPL catalytic" evidence="7">
    <location>
        <begin position="84"/>
        <end position="269"/>
    </location>
</feature>
<evidence type="ECO:0000256" key="6">
    <source>
        <dbReference type="HAMAP-Rule" id="MF_00978"/>
    </source>
</evidence>
<dbReference type="InterPro" id="IPR008988">
    <property type="entry name" value="Transcriptional_repressor_C"/>
</dbReference>
<dbReference type="GO" id="GO:0004077">
    <property type="term" value="F:biotin--[biotin carboxyl-carrier protein] ligase activity"/>
    <property type="evidence" value="ECO:0007669"/>
    <property type="project" value="UniProtKB-UniRule"/>
</dbReference>
<protein>
    <recommendedName>
        <fullName evidence="6">Bifunctional ligase/repressor BirA</fullName>
    </recommendedName>
    <alternativeName>
        <fullName evidence="6">Biotin--[acetyl-CoA-carboxylase] ligase</fullName>
        <ecNumber evidence="6">6.3.4.15</ecNumber>
    </alternativeName>
    <alternativeName>
        <fullName evidence="6">Biotin--protein ligase</fullName>
    </alternativeName>
    <alternativeName>
        <fullName evidence="6">Biotin-[acetyl-CoA carboxylase] synthetase</fullName>
    </alternativeName>
</protein>
<keyword evidence="2 6" id="KW-0547">Nucleotide-binding</keyword>
<feature type="binding site" evidence="6">
    <location>
        <position position="202"/>
    </location>
    <ligand>
        <name>biotin</name>
        <dbReference type="ChEBI" id="CHEBI:57586"/>
    </ligand>
</feature>
<proteinExistence type="inferred from homology"/>
<dbReference type="Pfam" id="PF08279">
    <property type="entry name" value="HTH_11"/>
    <property type="match status" value="1"/>
</dbReference>
<comment type="function">
    <text evidence="6">Acts both as a biotin--[acetyl-CoA-carboxylase] ligase and a repressor.</text>
</comment>
<comment type="catalytic activity">
    <reaction evidence="5 6">
        <text>biotin + L-lysyl-[protein] + ATP = N(6)-biotinyl-L-lysyl-[protein] + AMP + diphosphate + H(+)</text>
        <dbReference type="Rhea" id="RHEA:11756"/>
        <dbReference type="Rhea" id="RHEA-COMP:9752"/>
        <dbReference type="Rhea" id="RHEA-COMP:10505"/>
        <dbReference type="ChEBI" id="CHEBI:15378"/>
        <dbReference type="ChEBI" id="CHEBI:29969"/>
        <dbReference type="ChEBI" id="CHEBI:30616"/>
        <dbReference type="ChEBI" id="CHEBI:33019"/>
        <dbReference type="ChEBI" id="CHEBI:57586"/>
        <dbReference type="ChEBI" id="CHEBI:83144"/>
        <dbReference type="ChEBI" id="CHEBI:456215"/>
        <dbReference type="EC" id="6.3.4.15"/>
    </reaction>
</comment>
<dbReference type="SUPFAM" id="SSF55681">
    <property type="entry name" value="Class II aaRS and biotin synthetases"/>
    <property type="match status" value="1"/>
</dbReference>
<dbReference type="InterPro" id="IPR030855">
    <property type="entry name" value="Bifunct_BirA"/>
</dbReference>
<dbReference type="CDD" id="cd16442">
    <property type="entry name" value="BPL"/>
    <property type="match status" value="1"/>
</dbReference>
<keyword evidence="6" id="KW-0678">Repressor</keyword>
<keyword evidence="4 6" id="KW-0092">Biotin</keyword>
<dbReference type="HAMAP" id="MF_00978">
    <property type="entry name" value="Bifunct_BirA"/>
    <property type="match status" value="1"/>
</dbReference>
<dbReference type="RefSeq" id="WP_055433398.1">
    <property type="nucleotide sequence ID" value="NZ_CYHA01000001.1"/>
</dbReference>
<feature type="binding site" evidence="6">
    <location>
        <position position="132"/>
    </location>
    <ligand>
        <name>biotin</name>
        <dbReference type="ChEBI" id="CHEBI:57586"/>
    </ligand>
</feature>
<keyword evidence="1 6" id="KW-0436">Ligase</keyword>
<dbReference type="InterPro" id="IPR036388">
    <property type="entry name" value="WH-like_DNA-bd_sf"/>
</dbReference>
<dbReference type="Proteomes" id="UP000243535">
    <property type="component" value="Unassembled WGS sequence"/>
</dbReference>
<sequence>MTSPAAHAGLPPDSRPLAHAFAVLRALSDGRFHSGEAIAGSLGCSRTLVWQAVHTIENVFGLQVYSVRGQGYKLAQPFEWLDMAAVRQGLAEAAADTWTLALVDETDSTNTQLTIRASAGAPHGLVLAAERQSAGRGRLGRRWQARLGSGLTFSLLWRFERGIAGLPGLSLAVGVALVRALTALGVPVALKWPNDLLIDGAKLAGILIELSGDALGPATVVIGIGLNVADPGPIDQPVANLAAAGHPLGRNQLLAAVLNALHDVLTTFNREGFAAFREEWTAHAAFVGEPVRVSFSHGQPVEGIARGVDDNGALLVETPEGLRTFHVGEVSLRRRRT</sequence>
<dbReference type="InterPro" id="IPR045864">
    <property type="entry name" value="aa-tRNA-synth_II/BPL/LPL"/>
</dbReference>
<reference evidence="9" key="1">
    <citation type="submission" date="2015-08" db="EMBL/GenBank/DDBJ databases">
        <authorList>
            <person name="Varghese N."/>
        </authorList>
    </citation>
    <scope>NUCLEOTIDE SEQUENCE [LARGE SCALE GENOMIC DNA]</scope>
    <source>
        <strain evidence="9">DSM 17901</strain>
    </source>
</reference>
<dbReference type="InterPro" id="IPR013196">
    <property type="entry name" value="HTH_11"/>
</dbReference>
<dbReference type="GO" id="GO:0006355">
    <property type="term" value="P:regulation of DNA-templated transcription"/>
    <property type="evidence" value="ECO:0007669"/>
    <property type="project" value="UniProtKB-UniRule"/>
</dbReference>
<dbReference type="SUPFAM" id="SSF50037">
    <property type="entry name" value="C-terminal domain of transcriptional repressors"/>
    <property type="match status" value="1"/>
</dbReference>
<dbReference type="Pfam" id="PF02237">
    <property type="entry name" value="BPL_C"/>
    <property type="match status" value="1"/>
</dbReference>
<dbReference type="InterPro" id="IPR036390">
    <property type="entry name" value="WH_DNA-bd_sf"/>
</dbReference>
<dbReference type="STRING" id="375574.GCA_001418035_00697"/>
<dbReference type="PANTHER" id="PTHR12835:SF5">
    <property type="entry name" value="BIOTIN--PROTEIN LIGASE"/>
    <property type="match status" value="1"/>
</dbReference>
<dbReference type="Gene3D" id="1.10.10.10">
    <property type="entry name" value="Winged helix-like DNA-binding domain superfamily/Winged helix DNA-binding domain"/>
    <property type="match status" value="1"/>
</dbReference>
<comment type="similarity">
    <text evidence="6">Belongs to the biotin--protein ligase family.</text>
</comment>
<dbReference type="SUPFAM" id="SSF46785">
    <property type="entry name" value="Winged helix' DNA-binding domain"/>
    <property type="match status" value="1"/>
</dbReference>
<dbReference type="GO" id="GO:0005524">
    <property type="term" value="F:ATP binding"/>
    <property type="evidence" value="ECO:0007669"/>
    <property type="project" value="UniProtKB-UniRule"/>
</dbReference>
<organism evidence="8 9">
    <name type="scientific">Gulbenkiania indica</name>
    <dbReference type="NCBI Taxonomy" id="375574"/>
    <lineage>
        <taxon>Bacteria</taxon>
        <taxon>Pseudomonadati</taxon>
        <taxon>Pseudomonadota</taxon>
        <taxon>Betaproteobacteria</taxon>
        <taxon>Neisseriales</taxon>
        <taxon>Chromobacteriaceae</taxon>
        <taxon>Gulbenkiania</taxon>
    </lineage>
</organism>
<feature type="DNA-binding region" description="H-T-H motif" evidence="6">
    <location>
        <begin position="35"/>
        <end position="54"/>
    </location>
</feature>
<dbReference type="InterPro" id="IPR003142">
    <property type="entry name" value="BPL_C"/>
</dbReference>
<dbReference type="InterPro" id="IPR004143">
    <property type="entry name" value="BPL_LPL_catalytic"/>
</dbReference>
<evidence type="ECO:0000256" key="4">
    <source>
        <dbReference type="ARBA" id="ARBA00023267"/>
    </source>
</evidence>
<evidence type="ECO:0000313" key="8">
    <source>
        <dbReference type="EMBL" id="CUA82050.1"/>
    </source>
</evidence>